<dbReference type="OrthoDB" id="9778383at2"/>
<evidence type="ECO:0000313" key="6">
    <source>
        <dbReference type="EMBL" id="OEJ76689.1"/>
    </source>
</evidence>
<comment type="similarity">
    <text evidence="2">Belongs to the ATP-dependent AMP-binding enzyme family.</text>
</comment>
<dbReference type="InterPro" id="IPR036736">
    <property type="entry name" value="ACP-like_sf"/>
</dbReference>
<dbReference type="FunFam" id="3.40.50.12780:FF:000012">
    <property type="entry name" value="Non-ribosomal peptide synthetase"/>
    <property type="match status" value="1"/>
</dbReference>
<comment type="caution">
    <text evidence="6">The sequence shown here is derived from an EMBL/GenBank/DDBJ whole genome shotgun (WGS) entry which is preliminary data.</text>
</comment>
<dbReference type="Gene3D" id="3.30.300.30">
    <property type="match status" value="1"/>
</dbReference>
<dbReference type="InterPro" id="IPR020845">
    <property type="entry name" value="AMP-binding_CS"/>
</dbReference>
<dbReference type="NCBIfam" id="TIGR01733">
    <property type="entry name" value="AA-adenyl-dom"/>
    <property type="match status" value="1"/>
</dbReference>
<dbReference type="GO" id="GO:0044550">
    <property type="term" value="P:secondary metabolite biosynthetic process"/>
    <property type="evidence" value="ECO:0007669"/>
    <property type="project" value="UniProtKB-ARBA"/>
</dbReference>
<reference evidence="6" key="1">
    <citation type="submission" date="2016-09" db="EMBL/GenBank/DDBJ databases">
        <title>Draft genome of thermotolerant cyanobacterium Desertifilum sp. strain IPPAS B-1220.</title>
        <authorList>
            <person name="Sinetova M.A."/>
            <person name="Bolakhan K."/>
            <person name="Zayadan B.K."/>
            <person name="Mironov K.S."/>
            <person name="Ustinova V."/>
            <person name="Kupriyanova E.V."/>
            <person name="Sidorov R.A."/>
            <person name="Skrypnik A.N."/>
            <person name="Gogoleva N.E."/>
            <person name="Gogolev Y.V."/>
            <person name="Los D.A."/>
        </authorList>
    </citation>
    <scope>NUCLEOTIDE SEQUENCE [LARGE SCALE GENOMIC DNA]</scope>
    <source>
        <strain evidence="6">IPPAS B-1220</strain>
    </source>
</reference>
<dbReference type="Pfam" id="PF00550">
    <property type="entry name" value="PP-binding"/>
    <property type="match status" value="1"/>
</dbReference>
<dbReference type="FunFam" id="2.30.38.10:FF:000001">
    <property type="entry name" value="Non-ribosomal peptide synthetase PvdI"/>
    <property type="match status" value="1"/>
</dbReference>
<feature type="domain" description="Carrier" evidence="5">
    <location>
        <begin position="990"/>
        <end position="1065"/>
    </location>
</feature>
<dbReference type="GO" id="GO:0005829">
    <property type="term" value="C:cytosol"/>
    <property type="evidence" value="ECO:0007669"/>
    <property type="project" value="TreeGrafter"/>
</dbReference>
<dbReference type="PROSITE" id="PS00012">
    <property type="entry name" value="PHOSPHOPANTETHEINE"/>
    <property type="match status" value="1"/>
</dbReference>
<dbReference type="Pfam" id="PF00668">
    <property type="entry name" value="Condensation"/>
    <property type="match status" value="1"/>
</dbReference>
<dbReference type="AlphaFoldDB" id="A0A1E5QPW1"/>
<evidence type="ECO:0000256" key="3">
    <source>
        <dbReference type="ARBA" id="ARBA00022450"/>
    </source>
</evidence>
<dbReference type="Gene3D" id="3.30.559.30">
    <property type="entry name" value="Nonribosomal peptide synthetase, condensation domain"/>
    <property type="match status" value="1"/>
</dbReference>
<evidence type="ECO:0000256" key="2">
    <source>
        <dbReference type="ARBA" id="ARBA00006432"/>
    </source>
</evidence>
<dbReference type="RefSeq" id="WP_069965619.1">
    <property type="nucleotide sequence ID" value="NZ_CM124774.1"/>
</dbReference>
<evidence type="ECO:0000259" key="5">
    <source>
        <dbReference type="PROSITE" id="PS50075"/>
    </source>
</evidence>
<dbReference type="Gene3D" id="3.40.50.1820">
    <property type="entry name" value="alpha/beta hydrolase"/>
    <property type="match status" value="1"/>
</dbReference>
<dbReference type="SUPFAM" id="SSF52777">
    <property type="entry name" value="CoA-dependent acyltransferases"/>
    <property type="match status" value="2"/>
</dbReference>
<dbReference type="CDD" id="cd17646">
    <property type="entry name" value="A_NRPS_AB3403-like"/>
    <property type="match status" value="1"/>
</dbReference>
<organism evidence="6">
    <name type="scientific">Desertifilum tharense IPPAS B-1220</name>
    <dbReference type="NCBI Taxonomy" id="1781255"/>
    <lineage>
        <taxon>Bacteria</taxon>
        <taxon>Bacillati</taxon>
        <taxon>Cyanobacteriota</taxon>
        <taxon>Cyanophyceae</taxon>
        <taxon>Desertifilales</taxon>
        <taxon>Desertifilaceae</taxon>
        <taxon>Desertifilum</taxon>
    </lineage>
</organism>
<proteinExistence type="inferred from homology"/>
<dbReference type="FunFam" id="3.40.50.980:FF:000002">
    <property type="entry name" value="Enterobactin synthetase component F"/>
    <property type="match status" value="1"/>
</dbReference>
<dbReference type="InterPro" id="IPR023213">
    <property type="entry name" value="CAT-like_dom_sf"/>
</dbReference>
<dbReference type="Pfam" id="PF00501">
    <property type="entry name" value="AMP-binding"/>
    <property type="match status" value="1"/>
</dbReference>
<gene>
    <name evidence="6" type="ORF">BH720_02705</name>
</gene>
<dbReference type="InterPro" id="IPR001242">
    <property type="entry name" value="Condensation_dom"/>
</dbReference>
<dbReference type="PANTHER" id="PTHR45527">
    <property type="entry name" value="NONRIBOSOMAL PEPTIDE SYNTHETASE"/>
    <property type="match status" value="1"/>
</dbReference>
<protein>
    <recommendedName>
        <fullName evidence="5">Carrier domain-containing protein</fullName>
    </recommendedName>
</protein>
<dbReference type="EMBL" id="MJGC01000032">
    <property type="protein sequence ID" value="OEJ76689.1"/>
    <property type="molecule type" value="Genomic_DNA"/>
</dbReference>
<dbReference type="Pfam" id="PF13193">
    <property type="entry name" value="AMP-binding_C"/>
    <property type="match status" value="1"/>
</dbReference>
<dbReference type="InterPro" id="IPR010071">
    <property type="entry name" value="AA_adenyl_dom"/>
</dbReference>
<evidence type="ECO:0000256" key="4">
    <source>
        <dbReference type="ARBA" id="ARBA00022553"/>
    </source>
</evidence>
<name>A0A1E5QPW1_9CYAN</name>
<accession>A0A1E5QPW1</accession>
<dbReference type="GO" id="GO:0008610">
    <property type="term" value="P:lipid biosynthetic process"/>
    <property type="evidence" value="ECO:0007669"/>
    <property type="project" value="UniProtKB-ARBA"/>
</dbReference>
<dbReference type="InterPro" id="IPR025110">
    <property type="entry name" value="AMP-bd_C"/>
</dbReference>
<dbReference type="SUPFAM" id="SSF56801">
    <property type="entry name" value="Acetyl-CoA synthetase-like"/>
    <property type="match status" value="1"/>
</dbReference>
<dbReference type="PROSITE" id="PS50075">
    <property type="entry name" value="CARRIER"/>
    <property type="match status" value="1"/>
</dbReference>
<dbReference type="PROSITE" id="PS00455">
    <property type="entry name" value="AMP_BINDING"/>
    <property type="match status" value="1"/>
</dbReference>
<evidence type="ECO:0000256" key="1">
    <source>
        <dbReference type="ARBA" id="ARBA00001957"/>
    </source>
</evidence>
<dbReference type="CDD" id="cd19531">
    <property type="entry name" value="LCL_NRPS-like"/>
    <property type="match status" value="1"/>
</dbReference>
<sequence>MHELNQRLANLSPEKRQLLLERLKQVKPNAIGPQPRTGEPLALSFPQQRLWLLDRLEPQNPTYNIPQAYRLRGVVDVGRLRDSLNRAIARHEALRTVFQERDGQPQQRILPHLTLALPVIDLQPLPPQERERQVQQQAIAAAQFAFNLSQGPLLRALLLQLDSADWVLLLTIHHIIADGWSIGILMQELSRLYVCAALPELPIQYADFAVWQKQTFGGEKREVQLAYWQQQLAGVNSTLTLPSDRPRPAVLTSSGATQSLRLSASLSQDLKLLSQKAGVTLFVTLLAAFQTLLYRYTQQVDIAVGTTVSGRDRAETQSLIGLFVNTLVMRTDLSGNPSFRQLLNRVRQVAFGAYAHQDLPFEQLVEELRLERSLSHTPLFQILFQLQNLPMTPLSLPGVEVSRLPFDPGTARFDLTLEMVETEDGLMAIAQYRTDLFTAQTITRMLEGYQTLLAGIIANPDRAIATLPLLTPAEQHQLLVEWNNTQVDYPQQGCLHHWVEQQVEQTPDAIAVVFENHSLTYRQLNLKANQLARHLQSLGVGVETLVGISTERSLEMVIALLAILKAGAAYVPFDPTYPKARLAFMLQDSQVQVLLTQSHLIESLPQHPAQIVDLESDFSTYPADNLQVKVTPDNLAYVIYTSGSTGQPKGAMNLHRGVVNRLLWMQEAYGLTTTDRILQKTPFSFDVSVWEFFWPLITGARLIVAQPGGHQDSHYLVNLIQSQQITTLHFVPSMLQVFLQEPGVENCQSLKQVICSGEALSWELQQRYFSKLKAQLHNLYGPTEAAIDVTFWECHPDSQLGKVPIGRPIANTEIYILDEHQQPVPIGVAGELHIGGMGLARGYLNRPELTAEKFISNPFKPGRLYKTGDLARYLETGEIEYLGRIDHQVKLRGLRIELGEIEATLLQHPDILACTITVIRDYLAAYVVLSPQASLNVEQLQQFLQQTLPDYMIPAVFVPLAELPLTPNGKLDRSALPAPDIAPVQATFIPPRNPTETWLAGLFAEVLGQERVGITDNFFALGGHSLLATQVISRVRTHFQLEVPLRALFEKPTIAGFAERLETLRLAQRQVAPSLAGRAGRKDIEL</sequence>
<keyword evidence="3" id="KW-0596">Phosphopantetheine</keyword>
<dbReference type="SUPFAM" id="SSF47336">
    <property type="entry name" value="ACP-like"/>
    <property type="match status" value="1"/>
</dbReference>
<dbReference type="InterPro" id="IPR045851">
    <property type="entry name" value="AMP-bd_C_sf"/>
</dbReference>
<dbReference type="InterPro" id="IPR029058">
    <property type="entry name" value="AB_hydrolase_fold"/>
</dbReference>
<dbReference type="Gene3D" id="3.40.50.980">
    <property type="match status" value="2"/>
</dbReference>
<dbReference type="PANTHER" id="PTHR45527:SF1">
    <property type="entry name" value="FATTY ACID SYNTHASE"/>
    <property type="match status" value="1"/>
</dbReference>
<keyword evidence="4" id="KW-0597">Phosphoprotein</keyword>
<dbReference type="GO" id="GO:0003824">
    <property type="term" value="F:catalytic activity"/>
    <property type="evidence" value="ECO:0007669"/>
    <property type="project" value="InterPro"/>
</dbReference>
<dbReference type="Gene3D" id="2.30.38.10">
    <property type="entry name" value="Luciferase, Domain 3"/>
    <property type="match status" value="1"/>
</dbReference>
<comment type="cofactor">
    <cofactor evidence="1">
        <name>pantetheine 4'-phosphate</name>
        <dbReference type="ChEBI" id="CHEBI:47942"/>
    </cofactor>
</comment>
<dbReference type="Gene3D" id="3.30.559.10">
    <property type="entry name" value="Chloramphenicol acetyltransferase-like domain"/>
    <property type="match status" value="1"/>
</dbReference>
<dbReference type="FunFam" id="3.30.300.30:FF:000010">
    <property type="entry name" value="Enterobactin synthetase component F"/>
    <property type="match status" value="1"/>
</dbReference>
<dbReference type="GO" id="GO:0043041">
    <property type="term" value="P:amino acid activation for nonribosomal peptide biosynthetic process"/>
    <property type="evidence" value="ECO:0007669"/>
    <property type="project" value="TreeGrafter"/>
</dbReference>
<dbReference type="GO" id="GO:0031177">
    <property type="term" value="F:phosphopantetheine binding"/>
    <property type="evidence" value="ECO:0007669"/>
    <property type="project" value="InterPro"/>
</dbReference>
<dbReference type="FunFam" id="1.10.1200.10:FF:000005">
    <property type="entry name" value="Nonribosomal peptide synthetase 1"/>
    <property type="match status" value="1"/>
</dbReference>
<dbReference type="STRING" id="1781255.BH720_02705"/>
<dbReference type="InterPro" id="IPR000873">
    <property type="entry name" value="AMP-dep_synth/lig_dom"/>
</dbReference>
<dbReference type="InterPro" id="IPR020806">
    <property type="entry name" value="PKS_PP-bd"/>
</dbReference>
<dbReference type="SMART" id="SM00823">
    <property type="entry name" value="PKS_PP"/>
    <property type="match status" value="1"/>
</dbReference>
<dbReference type="InterPro" id="IPR006162">
    <property type="entry name" value="Ppantetheine_attach_site"/>
</dbReference>
<dbReference type="InterPro" id="IPR009081">
    <property type="entry name" value="PP-bd_ACP"/>
</dbReference>